<dbReference type="AlphaFoldDB" id="A0A9P9JGV9"/>
<protein>
    <submittedName>
        <fullName evidence="7">Alcohol dehydrogenase</fullName>
    </submittedName>
</protein>
<keyword evidence="4" id="KW-0862">Zinc</keyword>
<comment type="caution">
    <text evidence="7">The sequence shown here is derived from an EMBL/GenBank/DDBJ whole genome shotgun (WGS) entry which is preliminary data.</text>
</comment>
<proteinExistence type="inferred from homology"/>
<keyword evidence="3" id="KW-0479">Metal-binding</keyword>
<accession>A0A9P9JGV9</accession>
<sequence length="308" mass="33244">MQSLFCVLYGAGKVRFENRPIPTIDDPQLVLINVAFVGVCGNDPLVMGHEASDVVHAVGSAVTTVKPNDRVAMEPGFACRRCRYCKSLTRIYKLPEDFVFKIPSPLSLEEAGLLEPLSVAAQANRLPEPVTGRRILALRPATIGLLSAAVARDFAAIEIHVAYINEQKLMFAKGFWATLRSSLAFRGTGFGVVLECTGVESPIQTGMVGKCIQAFPLMAVGEKELSIKGGFRYGAGDHDLGLDLLTSEKADVIPLISDIVPFESTLKACEMTARGDGIKNLIRVCSTDWDTQCVEVEGPQASRAGPFK</sequence>
<organism evidence="7 8">
    <name type="scientific">Dactylonectria macrodidyma</name>
    <dbReference type="NCBI Taxonomy" id="307937"/>
    <lineage>
        <taxon>Eukaryota</taxon>
        <taxon>Fungi</taxon>
        <taxon>Dikarya</taxon>
        <taxon>Ascomycota</taxon>
        <taxon>Pezizomycotina</taxon>
        <taxon>Sordariomycetes</taxon>
        <taxon>Hypocreomycetidae</taxon>
        <taxon>Hypocreales</taxon>
        <taxon>Nectriaceae</taxon>
        <taxon>Dactylonectria</taxon>
    </lineage>
</organism>
<dbReference type="GO" id="GO:0003939">
    <property type="term" value="F:L-iditol 2-dehydrogenase (NAD+) activity"/>
    <property type="evidence" value="ECO:0007669"/>
    <property type="project" value="TreeGrafter"/>
</dbReference>
<evidence type="ECO:0000259" key="6">
    <source>
        <dbReference type="Pfam" id="PF08240"/>
    </source>
</evidence>
<dbReference type="SUPFAM" id="SSF50129">
    <property type="entry name" value="GroES-like"/>
    <property type="match status" value="1"/>
</dbReference>
<evidence type="ECO:0000256" key="2">
    <source>
        <dbReference type="ARBA" id="ARBA00008072"/>
    </source>
</evidence>
<evidence type="ECO:0000256" key="1">
    <source>
        <dbReference type="ARBA" id="ARBA00001947"/>
    </source>
</evidence>
<gene>
    <name evidence="7" type="ORF">EDB81DRAFT_839433</name>
</gene>
<dbReference type="OrthoDB" id="3941538at2759"/>
<name>A0A9P9JGV9_9HYPO</name>
<dbReference type="Proteomes" id="UP000738349">
    <property type="component" value="Unassembled WGS sequence"/>
</dbReference>
<dbReference type="InterPro" id="IPR036291">
    <property type="entry name" value="NAD(P)-bd_dom_sf"/>
</dbReference>
<dbReference type="InterPro" id="IPR011032">
    <property type="entry name" value="GroES-like_sf"/>
</dbReference>
<dbReference type="PANTHER" id="PTHR43161:SF9">
    <property type="entry name" value="SORBITOL DEHYDROGENASE"/>
    <property type="match status" value="1"/>
</dbReference>
<comment type="cofactor">
    <cofactor evidence="1">
        <name>Zn(2+)</name>
        <dbReference type="ChEBI" id="CHEBI:29105"/>
    </cofactor>
</comment>
<dbReference type="Gene3D" id="3.90.180.10">
    <property type="entry name" value="Medium-chain alcohol dehydrogenases, catalytic domain"/>
    <property type="match status" value="2"/>
</dbReference>
<dbReference type="GO" id="GO:0006062">
    <property type="term" value="P:sorbitol catabolic process"/>
    <property type="evidence" value="ECO:0007669"/>
    <property type="project" value="TreeGrafter"/>
</dbReference>
<dbReference type="Pfam" id="PF08240">
    <property type="entry name" value="ADH_N"/>
    <property type="match status" value="1"/>
</dbReference>
<dbReference type="InterPro" id="IPR013154">
    <property type="entry name" value="ADH-like_N"/>
</dbReference>
<dbReference type="EMBL" id="JAGMUV010000004">
    <property type="protein sequence ID" value="KAH7161006.1"/>
    <property type="molecule type" value="Genomic_DNA"/>
</dbReference>
<evidence type="ECO:0000313" key="7">
    <source>
        <dbReference type="EMBL" id="KAH7161006.1"/>
    </source>
</evidence>
<dbReference type="Gene3D" id="3.40.50.720">
    <property type="entry name" value="NAD(P)-binding Rossmann-like Domain"/>
    <property type="match status" value="1"/>
</dbReference>
<dbReference type="PANTHER" id="PTHR43161">
    <property type="entry name" value="SORBITOL DEHYDROGENASE"/>
    <property type="match status" value="1"/>
</dbReference>
<evidence type="ECO:0000256" key="4">
    <source>
        <dbReference type="ARBA" id="ARBA00022833"/>
    </source>
</evidence>
<comment type="similarity">
    <text evidence="2">Belongs to the zinc-containing alcohol dehydrogenase family.</text>
</comment>
<reference evidence="7" key="1">
    <citation type="journal article" date="2021" name="Nat. Commun.">
        <title>Genetic determinants of endophytism in the Arabidopsis root mycobiome.</title>
        <authorList>
            <person name="Mesny F."/>
            <person name="Miyauchi S."/>
            <person name="Thiergart T."/>
            <person name="Pickel B."/>
            <person name="Atanasova L."/>
            <person name="Karlsson M."/>
            <person name="Huettel B."/>
            <person name="Barry K.W."/>
            <person name="Haridas S."/>
            <person name="Chen C."/>
            <person name="Bauer D."/>
            <person name="Andreopoulos W."/>
            <person name="Pangilinan J."/>
            <person name="LaButti K."/>
            <person name="Riley R."/>
            <person name="Lipzen A."/>
            <person name="Clum A."/>
            <person name="Drula E."/>
            <person name="Henrissat B."/>
            <person name="Kohler A."/>
            <person name="Grigoriev I.V."/>
            <person name="Martin F.M."/>
            <person name="Hacquard S."/>
        </authorList>
    </citation>
    <scope>NUCLEOTIDE SEQUENCE</scope>
    <source>
        <strain evidence="7">MPI-CAGE-AT-0147</strain>
    </source>
</reference>
<dbReference type="GO" id="GO:0046872">
    <property type="term" value="F:metal ion binding"/>
    <property type="evidence" value="ECO:0007669"/>
    <property type="project" value="UniProtKB-KW"/>
</dbReference>
<keyword evidence="8" id="KW-1185">Reference proteome</keyword>
<evidence type="ECO:0000256" key="3">
    <source>
        <dbReference type="ARBA" id="ARBA00022723"/>
    </source>
</evidence>
<keyword evidence="5" id="KW-0560">Oxidoreductase</keyword>
<feature type="domain" description="Alcohol dehydrogenase-like N-terminal" evidence="6">
    <location>
        <begin position="28"/>
        <end position="87"/>
    </location>
</feature>
<evidence type="ECO:0000313" key="8">
    <source>
        <dbReference type="Proteomes" id="UP000738349"/>
    </source>
</evidence>
<evidence type="ECO:0000256" key="5">
    <source>
        <dbReference type="ARBA" id="ARBA00023002"/>
    </source>
</evidence>
<dbReference type="SUPFAM" id="SSF51735">
    <property type="entry name" value="NAD(P)-binding Rossmann-fold domains"/>
    <property type="match status" value="1"/>
</dbReference>